<reference evidence="1" key="1">
    <citation type="journal article" date="2012" name="PLoS ONE">
        <title>Gene sets for utilization of primary and secondary nutrition supplies in the distal gut of endangered iberian lynx.</title>
        <authorList>
            <person name="Alcaide M."/>
            <person name="Messina E."/>
            <person name="Richter M."/>
            <person name="Bargiela R."/>
            <person name="Peplies J."/>
            <person name="Huws S.A."/>
            <person name="Newbold C.J."/>
            <person name="Golyshin P.N."/>
            <person name="Simon M.A."/>
            <person name="Lopez G."/>
            <person name="Yakimov M.M."/>
            <person name="Ferrer M."/>
        </authorList>
    </citation>
    <scope>NUCLEOTIDE SEQUENCE</scope>
</reference>
<dbReference type="AlphaFoldDB" id="J9FTA1"/>
<comment type="caution">
    <text evidence="1">The sequence shown here is derived from an EMBL/GenBank/DDBJ whole genome shotgun (WGS) entry which is preliminary data.</text>
</comment>
<accession>J9FTA1</accession>
<proteinExistence type="predicted"/>
<sequence length="91" mass="9644">MLVSIAPSSCFENNPFSPSVSRQIFPSQAQMSSSAPLTGPFQIPWTGLFPSFTRVFAACSAAEISVTGDGEISAYSSLTESELCVTVRVFA</sequence>
<protein>
    <submittedName>
        <fullName evidence="1">Uncharacterized protein</fullName>
    </submittedName>
</protein>
<evidence type="ECO:0000313" key="1">
    <source>
        <dbReference type="EMBL" id="EJW98181.1"/>
    </source>
</evidence>
<organism evidence="1">
    <name type="scientific">gut metagenome</name>
    <dbReference type="NCBI Taxonomy" id="749906"/>
    <lineage>
        <taxon>unclassified sequences</taxon>
        <taxon>metagenomes</taxon>
        <taxon>organismal metagenomes</taxon>
    </lineage>
</organism>
<dbReference type="EMBL" id="AMCI01004396">
    <property type="protein sequence ID" value="EJW98181.1"/>
    <property type="molecule type" value="Genomic_DNA"/>
</dbReference>
<gene>
    <name evidence="1" type="ORF">EVA_13711</name>
</gene>
<name>J9FTA1_9ZZZZ</name>